<reference evidence="1 2" key="1">
    <citation type="journal article" date="2019" name="Sci. Rep.">
        <title>Orb-weaving spider Araneus ventricosus genome elucidates the spidroin gene catalogue.</title>
        <authorList>
            <person name="Kono N."/>
            <person name="Nakamura H."/>
            <person name="Ohtoshi R."/>
            <person name="Moran D.A.P."/>
            <person name="Shinohara A."/>
            <person name="Yoshida Y."/>
            <person name="Fujiwara M."/>
            <person name="Mori M."/>
            <person name="Tomita M."/>
            <person name="Arakawa K."/>
        </authorList>
    </citation>
    <scope>NUCLEOTIDE SEQUENCE [LARGE SCALE GENOMIC DNA]</scope>
</reference>
<dbReference type="AlphaFoldDB" id="A0A4Y2FX39"/>
<sequence>MEGKVVLSNRGSRCFTSAADSQSSKKVNMNNRPIPADDYINDNRWKQLDKTLRNTIAKLMNYTIMHRDTFNLLSMGTKCQDQIKLVKMLWKGWRCPLVFCMYPSSSSPLLSPTEFPSCVSTTDQQGDAMMSGVRSVCRF</sequence>
<dbReference type="Proteomes" id="UP000499080">
    <property type="component" value="Unassembled WGS sequence"/>
</dbReference>
<comment type="caution">
    <text evidence="1">The sequence shown here is derived from an EMBL/GenBank/DDBJ whole genome shotgun (WGS) entry which is preliminary data.</text>
</comment>
<proteinExistence type="predicted"/>
<gene>
    <name evidence="1" type="ORF">AVEN_232902_1</name>
</gene>
<protein>
    <submittedName>
        <fullName evidence="1">Uncharacterized protein</fullName>
    </submittedName>
</protein>
<accession>A0A4Y2FX39</accession>
<organism evidence="1 2">
    <name type="scientific">Araneus ventricosus</name>
    <name type="common">Orbweaver spider</name>
    <name type="synonym">Epeira ventricosa</name>
    <dbReference type="NCBI Taxonomy" id="182803"/>
    <lineage>
        <taxon>Eukaryota</taxon>
        <taxon>Metazoa</taxon>
        <taxon>Ecdysozoa</taxon>
        <taxon>Arthropoda</taxon>
        <taxon>Chelicerata</taxon>
        <taxon>Arachnida</taxon>
        <taxon>Araneae</taxon>
        <taxon>Araneomorphae</taxon>
        <taxon>Entelegynae</taxon>
        <taxon>Araneoidea</taxon>
        <taxon>Araneidae</taxon>
        <taxon>Araneus</taxon>
    </lineage>
</organism>
<evidence type="ECO:0000313" key="1">
    <source>
        <dbReference type="EMBL" id="GBM46092.1"/>
    </source>
</evidence>
<name>A0A4Y2FX39_ARAVE</name>
<dbReference type="EMBL" id="BGPR01097590">
    <property type="protein sequence ID" value="GBM46092.1"/>
    <property type="molecule type" value="Genomic_DNA"/>
</dbReference>
<evidence type="ECO:0000313" key="2">
    <source>
        <dbReference type="Proteomes" id="UP000499080"/>
    </source>
</evidence>
<keyword evidence="2" id="KW-1185">Reference proteome</keyword>